<evidence type="ECO:0000313" key="3">
    <source>
        <dbReference type="Proteomes" id="UP000516361"/>
    </source>
</evidence>
<accession>A0A7G1G482</accession>
<name>A0A7G1G482_9BACT</name>
<sequence length="128" mass="14720">MFEYATNTSTSTTNIGGGSLLFSGVFSVIFLTFILIIFIILYFFLIKHMRGGKKNNSIGILKKYYIDNNFYIGILKIFNEYYMVLFGNSSSEIIKKMSFEEVNEIIGDGQKFFNTFTNFLSKEKDKGE</sequence>
<organism evidence="2 3">
    <name type="scientific">Tepiditoga spiralis</name>
    <dbReference type="NCBI Taxonomy" id="2108365"/>
    <lineage>
        <taxon>Bacteria</taxon>
        <taxon>Thermotogati</taxon>
        <taxon>Thermotogota</taxon>
        <taxon>Thermotogae</taxon>
        <taxon>Petrotogales</taxon>
        <taxon>Petrotogaceae</taxon>
        <taxon>Tepiditoga</taxon>
    </lineage>
</organism>
<reference evidence="2 3" key="1">
    <citation type="submission" date="2018-06" db="EMBL/GenBank/DDBJ databases">
        <title>Genome sequencing of Oceanotoga sp. sy52.</title>
        <authorList>
            <person name="Mori K."/>
        </authorList>
    </citation>
    <scope>NUCLEOTIDE SEQUENCE [LARGE SCALE GENOMIC DNA]</scope>
    <source>
        <strain evidence="3">sy52</strain>
    </source>
</reference>
<keyword evidence="1" id="KW-0812">Transmembrane</keyword>
<gene>
    <name evidence="2" type="ORF">OSSY52_14390</name>
</gene>
<evidence type="ECO:0008006" key="4">
    <source>
        <dbReference type="Google" id="ProtNLM"/>
    </source>
</evidence>
<dbReference type="RefSeq" id="WP_190613744.1">
    <property type="nucleotide sequence ID" value="NZ_AP018712.1"/>
</dbReference>
<keyword evidence="1" id="KW-0472">Membrane</keyword>
<evidence type="ECO:0000313" key="2">
    <source>
        <dbReference type="EMBL" id="BBE31298.1"/>
    </source>
</evidence>
<evidence type="ECO:0000256" key="1">
    <source>
        <dbReference type="SAM" id="Phobius"/>
    </source>
</evidence>
<protein>
    <recommendedName>
        <fullName evidence="4">Flagellar protein FliO/FliZ</fullName>
    </recommendedName>
</protein>
<proteinExistence type="predicted"/>
<keyword evidence="1" id="KW-1133">Transmembrane helix</keyword>
<dbReference type="InParanoid" id="A0A7G1G482"/>
<dbReference type="AlphaFoldDB" id="A0A7G1G482"/>
<keyword evidence="3" id="KW-1185">Reference proteome</keyword>
<dbReference type="EMBL" id="AP018712">
    <property type="protein sequence ID" value="BBE31298.1"/>
    <property type="molecule type" value="Genomic_DNA"/>
</dbReference>
<dbReference type="KEGG" id="ocy:OSSY52_14390"/>
<feature type="transmembrane region" description="Helical" evidence="1">
    <location>
        <begin position="20"/>
        <end position="45"/>
    </location>
</feature>
<dbReference type="Proteomes" id="UP000516361">
    <property type="component" value="Chromosome"/>
</dbReference>